<organism evidence="5 6">
    <name type="scientific">Terrimicrobium sacchariphilum</name>
    <dbReference type="NCBI Taxonomy" id="690879"/>
    <lineage>
        <taxon>Bacteria</taxon>
        <taxon>Pseudomonadati</taxon>
        <taxon>Verrucomicrobiota</taxon>
        <taxon>Terrimicrobiia</taxon>
        <taxon>Terrimicrobiales</taxon>
        <taxon>Terrimicrobiaceae</taxon>
        <taxon>Terrimicrobium</taxon>
    </lineage>
</organism>
<dbReference type="InterPro" id="IPR037291">
    <property type="entry name" value="DUF4139"/>
</dbReference>
<gene>
    <name evidence="5" type="ORF">TSACC_21986</name>
</gene>
<dbReference type="RefSeq" id="WP_075079290.1">
    <property type="nucleotide sequence ID" value="NZ_BDCO01000002.1"/>
</dbReference>
<evidence type="ECO:0000259" key="3">
    <source>
        <dbReference type="Pfam" id="PF13598"/>
    </source>
</evidence>
<evidence type="ECO:0000256" key="2">
    <source>
        <dbReference type="SAM" id="SignalP"/>
    </source>
</evidence>
<dbReference type="EMBL" id="BDCO01000002">
    <property type="protein sequence ID" value="GAT33569.1"/>
    <property type="molecule type" value="Genomic_DNA"/>
</dbReference>
<comment type="caution">
    <text evidence="5">The sequence shown here is derived from an EMBL/GenBank/DDBJ whole genome shotgun (WGS) entry which is preliminary data.</text>
</comment>
<evidence type="ECO:0008006" key="7">
    <source>
        <dbReference type="Google" id="ProtNLM"/>
    </source>
</evidence>
<feature type="domain" description="DUF4139" evidence="3">
    <location>
        <begin position="222"/>
        <end position="539"/>
    </location>
</feature>
<feature type="coiled-coil region" evidence="1">
    <location>
        <begin position="98"/>
        <end position="125"/>
    </location>
</feature>
<dbReference type="InterPro" id="IPR025554">
    <property type="entry name" value="DUF4140"/>
</dbReference>
<dbReference type="Pfam" id="PF13598">
    <property type="entry name" value="DUF4139"/>
    <property type="match status" value="1"/>
</dbReference>
<dbReference type="InParanoid" id="A0A146G759"/>
<dbReference type="PANTHER" id="PTHR31005">
    <property type="entry name" value="DUF4139 DOMAIN-CONTAINING PROTEIN"/>
    <property type="match status" value="1"/>
</dbReference>
<reference evidence="6" key="1">
    <citation type="journal article" date="2017" name="Genome Announc.">
        <title>Draft Genome Sequence of Terrimicrobium sacchariphilum NM-5T, a Facultative Anaerobic Soil Bacterium of the Class Spartobacteria.</title>
        <authorList>
            <person name="Qiu Y.L."/>
            <person name="Tourlousse D.M."/>
            <person name="Matsuura N."/>
            <person name="Ohashi A."/>
            <person name="Sekiguchi Y."/>
        </authorList>
    </citation>
    <scope>NUCLEOTIDE SEQUENCE [LARGE SCALE GENOMIC DNA]</scope>
    <source>
        <strain evidence="6">NM-5</strain>
    </source>
</reference>
<feature type="signal peptide" evidence="2">
    <location>
        <begin position="1"/>
        <end position="19"/>
    </location>
</feature>
<dbReference type="STRING" id="690879.TSACC_21986"/>
<keyword evidence="6" id="KW-1185">Reference proteome</keyword>
<feature type="chain" id="PRO_5007524504" description="Mucoidy inhibitor MuiA family protein" evidence="2">
    <location>
        <begin position="20"/>
        <end position="546"/>
    </location>
</feature>
<keyword evidence="1" id="KW-0175">Coiled coil</keyword>
<dbReference type="NCBIfam" id="TIGR02231">
    <property type="entry name" value="mucoidy inhibitor MuiA family protein"/>
    <property type="match status" value="1"/>
</dbReference>
<accession>A0A146G759</accession>
<keyword evidence="2" id="KW-0732">Signal</keyword>
<dbReference type="Pfam" id="PF13600">
    <property type="entry name" value="DUF4140"/>
    <property type="match status" value="1"/>
</dbReference>
<evidence type="ECO:0000313" key="6">
    <source>
        <dbReference type="Proteomes" id="UP000076023"/>
    </source>
</evidence>
<name>A0A146G759_TERSA</name>
<sequence>MRKTALPLAALVWAGHLSAAPIDASSQISAVTVYADRARVTRSAEVTLPEGESVVRLGGLPANLDPSSVQAGGTGTGVKILGLEIRDVFFDEAVNPRVRELEAQLQAFQDQEATLVAKNADLKERRTFLNKVRDGLAQPGAEEGKSSSGSSLEKVKPLYEFYGAESVAISEASQANAIALRELAPKKQVIVDELNRLRSGGGKTEKQVLVAVKASSPAKASLSLGYNMTGASWQPLYDARVNTQTGAIELAYYGNVRQQTGENWDGVKLSLSTARPNVGARMPELEPWWLNFIQPMAAAAPRALGYARNELAKNKFVAGADADIAAEPAPAPMEYEQAQIESSGVSVVFEIKIPATIPSDGEEHRVAIATQKFDGKIEYVTTPKLADVAFLKTRLTNSSGAPILGGKVNVFRDGDFIGDSHVNFIAPGADFDFYLGADDNVKVTRKTLVDRAAENGLFQKRKGVTRKYETTVENFKSQPVKVTVLDQLPVAQDASITVRDVKFSDTPTQEKDTGKLTWTFDLAPKQKKQITEEFTVDWPSEKDVSF</sequence>
<dbReference type="Proteomes" id="UP000076023">
    <property type="component" value="Unassembled WGS sequence"/>
</dbReference>
<proteinExistence type="predicted"/>
<dbReference type="OrthoDB" id="9777444at2"/>
<protein>
    <recommendedName>
        <fullName evidence="7">Mucoidy inhibitor MuiA family protein</fullName>
    </recommendedName>
</protein>
<dbReference type="PANTHER" id="PTHR31005:SF8">
    <property type="entry name" value="DUF4139 DOMAIN-CONTAINING PROTEIN"/>
    <property type="match status" value="1"/>
</dbReference>
<evidence type="ECO:0000313" key="5">
    <source>
        <dbReference type="EMBL" id="GAT33569.1"/>
    </source>
</evidence>
<dbReference type="InterPro" id="IPR011935">
    <property type="entry name" value="CHP02231"/>
</dbReference>
<evidence type="ECO:0000259" key="4">
    <source>
        <dbReference type="Pfam" id="PF13600"/>
    </source>
</evidence>
<evidence type="ECO:0000256" key="1">
    <source>
        <dbReference type="SAM" id="Coils"/>
    </source>
</evidence>
<feature type="domain" description="DUF4140" evidence="4">
    <location>
        <begin position="31"/>
        <end position="129"/>
    </location>
</feature>
<dbReference type="AlphaFoldDB" id="A0A146G759"/>